<proteinExistence type="predicted"/>
<comment type="caution">
    <text evidence="2">The sequence shown here is derived from an EMBL/GenBank/DDBJ whole genome shotgun (WGS) entry which is preliminary data.</text>
</comment>
<gene>
    <name evidence="2" type="ORF">RND81_11G087400</name>
</gene>
<organism evidence="2 3">
    <name type="scientific">Saponaria officinalis</name>
    <name type="common">Common soapwort</name>
    <name type="synonym">Lychnis saponaria</name>
    <dbReference type="NCBI Taxonomy" id="3572"/>
    <lineage>
        <taxon>Eukaryota</taxon>
        <taxon>Viridiplantae</taxon>
        <taxon>Streptophyta</taxon>
        <taxon>Embryophyta</taxon>
        <taxon>Tracheophyta</taxon>
        <taxon>Spermatophyta</taxon>
        <taxon>Magnoliopsida</taxon>
        <taxon>eudicotyledons</taxon>
        <taxon>Gunneridae</taxon>
        <taxon>Pentapetalae</taxon>
        <taxon>Caryophyllales</taxon>
        <taxon>Caryophyllaceae</taxon>
        <taxon>Caryophylleae</taxon>
        <taxon>Saponaria</taxon>
    </lineage>
</organism>
<sequence>MIRLSFFEIRVYYSKKEKRMVGDVWCLPKRLVVGEGGGWAGVGWPVRGGNWAGEGVVVVHGEGSRNCSYLCFFCFFSFYSIILLVLYIYILRGVVGGCRWPPESVVAGRAEKNRVPEVRTGFTNRFGYPVFLHI</sequence>
<reference evidence="2" key="1">
    <citation type="submission" date="2024-03" db="EMBL/GenBank/DDBJ databases">
        <title>WGS assembly of Saponaria officinalis var. Norfolk2.</title>
        <authorList>
            <person name="Jenkins J."/>
            <person name="Shu S."/>
            <person name="Grimwood J."/>
            <person name="Barry K."/>
            <person name="Goodstein D."/>
            <person name="Schmutz J."/>
            <person name="Leebens-Mack J."/>
            <person name="Osbourn A."/>
        </authorList>
    </citation>
    <scope>NUCLEOTIDE SEQUENCE [LARGE SCALE GENOMIC DNA]</scope>
    <source>
        <strain evidence="2">JIC</strain>
    </source>
</reference>
<feature type="transmembrane region" description="Helical" evidence="1">
    <location>
        <begin position="69"/>
        <end position="90"/>
    </location>
</feature>
<dbReference type="AlphaFoldDB" id="A0AAW1HJH6"/>
<evidence type="ECO:0008006" key="4">
    <source>
        <dbReference type="Google" id="ProtNLM"/>
    </source>
</evidence>
<dbReference type="EMBL" id="JBDFQZ010000011">
    <property type="protein sequence ID" value="KAK9676588.1"/>
    <property type="molecule type" value="Genomic_DNA"/>
</dbReference>
<keyword evidence="3" id="KW-1185">Reference proteome</keyword>
<name>A0AAW1HJH6_SAPOF</name>
<keyword evidence="1" id="KW-0812">Transmembrane</keyword>
<evidence type="ECO:0000313" key="2">
    <source>
        <dbReference type="EMBL" id="KAK9676588.1"/>
    </source>
</evidence>
<protein>
    <recommendedName>
        <fullName evidence="4">Transmembrane protein</fullName>
    </recommendedName>
</protein>
<keyword evidence="1" id="KW-1133">Transmembrane helix</keyword>
<keyword evidence="1" id="KW-0472">Membrane</keyword>
<evidence type="ECO:0000256" key="1">
    <source>
        <dbReference type="SAM" id="Phobius"/>
    </source>
</evidence>
<evidence type="ECO:0000313" key="3">
    <source>
        <dbReference type="Proteomes" id="UP001443914"/>
    </source>
</evidence>
<dbReference type="Proteomes" id="UP001443914">
    <property type="component" value="Unassembled WGS sequence"/>
</dbReference>
<accession>A0AAW1HJH6</accession>